<sequence length="880" mass="98632">MTGRARGRGVARGRGAPPSAGSSAAPPRRPGTGPAPQAQQVPAQPIAGGEPAVNGTSGNGAGRASSRGGARGENRPGAGVADLPVTGMAQLSLGTGDARRERRVVSYRDPETKPAHITDKKGTSGRPLPLKTNYYAIEAKNKDWQLYQYVCEFDPPIDSRKLRKGLVGEHADRLFRFYLFDGMHLYSATKLADEVTEFVATRKYDDERIRVSIKRVSELAPYSETRLHVYNVMMRQILADLEMKEVQRAYFSPKGAVVLRNHNLEIWPGFKTSILQYEDQILLNLDISHKVLRTDSVLDTLYLIYNNCGKDFNRLKDLATKQLVGEIVMTRYNDKTYRIDDIAWNIHPTNTFQKRGEDVTYRDYYKNAYGVEIHDNQQPMLVSRCKRRDQREGAPELLYLLPELCTRTGLDDGMRANFNLMKDMGKHTRLDPNRRHEKMHVFRQSIDQNSKATNRLTGWGMQYSRDLVTLTGRQLPSEVILLGSKKTATASRQADWGGELRGNLYTTVPVANWVVVYSRQHEPVLQNFFNCINRVAPPMGIQFAPPKKAAVENTSIAAFLDAIRSTLDRSVQLILIVLPTNKKDMYDAIKKQCCVEAPVVTQCVTFNTLKKDRGLMSVVSKIVIQINCKLAGEAWALDIPLKSAMVVGIDTYHDSSKKGRSVGGFVASLNKTFTRYYSETIFQSSMQELIDGLKLAMNNALKKYHAVNGSLPNRIIVYRDGVGDGQLPVVVEHEVNQIIAGTLSLGKDYKPMVTVIVVKKRISTKFFAPGDRGSLANPPPGTVVDNTVTKRESYDFFLVSQSVNQGTVTPSHYNVIWDTSNLQPDHIQKLTYKLCHLYYNWPGTIRVPAPCQYAHKLAFLTGQSLHRSPHESLSDKLFFL</sequence>
<dbReference type="Proteomes" id="UP000593567">
    <property type="component" value="Unassembled WGS sequence"/>
</dbReference>
<dbReference type="PROSITE" id="PS50821">
    <property type="entry name" value="PAZ"/>
    <property type="match status" value="1"/>
</dbReference>
<evidence type="ECO:0000256" key="8">
    <source>
        <dbReference type="SAM" id="MobiDB-lite"/>
    </source>
</evidence>
<dbReference type="Pfam" id="PF02170">
    <property type="entry name" value="PAZ"/>
    <property type="match status" value="1"/>
</dbReference>
<dbReference type="GO" id="GO:0003723">
    <property type="term" value="F:RNA binding"/>
    <property type="evidence" value="ECO:0007669"/>
    <property type="project" value="UniProtKB-KW"/>
</dbReference>
<evidence type="ECO:0000313" key="11">
    <source>
        <dbReference type="EMBL" id="KAF6020128.1"/>
    </source>
</evidence>
<dbReference type="InterPro" id="IPR014811">
    <property type="entry name" value="ArgoL1"/>
</dbReference>
<dbReference type="Pfam" id="PF23278">
    <property type="entry name" value="Piwi_N"/>
    <property type="match status" value="1"/>
</dbReference>
<dbReference type="Gene3D" id="2.170.260.10">
    <property type="entry name" value="paz domain"/>
    <property type="match status" value="1"/>
</dbReference>
<feature type="domain" description="Piwi" evidence="10">
    <location>
        <begin position="573"/>
        <end position="866"/>
    </location>
</feature>
<feature type="region of interest" description="Disordered" evidence="8">
    <location>
        <begin position="1"/>
        <end position="124"/>
    </location>
</feature>
<dbReference type="FunFam" id="2.170.260.10:FF:000003">
    <property type="entry name" value="Piwi-like RNA-mediated gene silencing 2"/>
    <property type="match status" value="1"/>
</dbReference>
<dbReference type="Pfam" id="PF02171">
    <property type="entry name" value="Piwi"/>
    <property type="match status" value="1"/>
</dbReference>
<evidence type="ECO:0000256" key="1">
    <source>
        <dbReference type="ARBA" id="ARBA00004496"/>
    </source>
</evidence>
<dbReference type="SMART" id="SM00950">
    <property type="entry name" value="Piwi"/>
    <property type="match status" value="1"/>
</dbReference>
<dbReference type="CDD" id="cd04658">
    <property type="entry name" value="Piwi_piwi-like_Euk"/>
    <property type="match status" value="1"/>
</dbReference>
<dbReference type="PROSITE" id="PS50822">
    <property type="entry name" value="PIWI"/>
    <property type="match status" value="1"/>
</dbReference>
<evidence type="ECO:0000313" key="12">
    <source>
        <dbReference type="Proteomes" id="UP000593567"/>
    </source>
</evidence>
<accession>A0A7J7J3Y6</accession>
<comment type="similarity">
    <text evidence="7">Belongs to the argonaute family. Piwi subfamily.</text>
</comment>
<keyword evidence="3" id="KW-0963">Cytoplasm</keyword>
<dbReference type="EMBL" id="VXIV02003192">
    <property type="protein sequence ID" value="KAF6020128.1"/>
    <property type="molecule type" value="Genomic_DNA"/>
</dbReference>
<evidence type="ECO:0000259" key="10">
    <source>
        <dbReference type="PROSITE" id="PS50822"/>
    </source>
</evidence>
<dbReference type="CDD" id="cd02845">
    <property type="entry name" value="PAZ_piwi_like"/>
    <property type="match status" value="1"/>
</dbReference>
<comment type="subcellular location">
    <subcellularLocation>
        <location evidence="1">Cytoplasm</location>
    </subcellularLocation>
</comment>
<dbReference type="Pfam" id="PF08699">
    <property type="entry name" value="ArgoL1"/>
    <property type="match status" value="1"/>
</dbReference>
<keyword evidence="6" id="KW-0943">RNA-mediated gene silencing</keyword>
<feature type="domain" description="PAZ" evidence="9">
    <location>
        <begin position="299"/>
        <end position="409"/>
    </location>
</feature>
<dbReference type="OrthoDB" id="445936at2759"/>
<dbReference type="PANTHER" id="PTHR22891">
    <property type="entry name" value="EUKARYOTIC TRANSLATION INITIATION FACTOR 2C"/>
    <property type="match status" value="1"/>
</dbReference>
<comment type="caution">
    <text evidence="11">The sequence shown here is derived from an EMBL/GenBank/DDBJ whole genome shotgun (WGS) entry which is preliminary data.</text>
</comment>
<feature type="compositionally biased region" description="Low complexity" evidence="8">
    <location>
        <begin position="13"/>
        <end position="49"/>
    </location>
</feature>
<dbReference type="Gene3D" id="3.30.420.10">
    <property type="entry name" value="Ribonuclease H-like superfamily/Ribonuclease H"/>
    <property type="match status" value="1"/>
</dbReference>
<gene>
    <name evidence="11" type="ORF">EB796_021570</name>
</gene>
<feature type="compositionally biased region" description="Basic residues" evidence="8">
    <location>
        <begin position="1"/>
        <end position="11"/>
    </location>
</feature>
<dbReference type="FunFam" id="3.30.420.10:FF:000014">
    <property type="entry name" value="Piwi-like RNA-mediated gene silencing 1"/>
    <property type="match status" value="1"/>
</dbReference>
<dbReference type="SMART" id="SM00949">
    <property type="entry name" value="PAZ"/>
    <property type="match status" value="1"/>
</dbReference>
<dbReference type="InterPro" id="IPR036085">
    <property type="entry name" value="PAZ_dom_sf"/>
</dbReference>
<evidence type="ECO:0000256" key="6">
    <source>
        <dbReference type="ARBA" id="ARBA00023158"/>
    </source>
</evidence>
<evidence type="ECO:0000256" key="7">
    <source>
        <dbReference type="ARBA" id="ARBA00038291"/>
    </source>
</evidence>
<dbReference type="Gene3D" id="3.40.50.2300">
    <property type="match status" value="1"/>
</dbReference>
<reference evidence="11" key="1">
    <citation type="submission" date="2020-06" db="EMBL/GenBank/DDBJ databases">
        <title>Draft genome of Bugula neritina, a colonial animal packing powerful symbionts and potential medicines.</title>
        <authorList>
            <person name="Rayko M."/>
        </authorList>
    </citation>
    <scope>NUCLEOTIDE SEQUENCE [LARGE SCALE GENOMIC DNA]</scope>
    <source>
        <strain evidence="11">Kwan_BN1</strain>
    </source>
</reference>
<protein>
    <submittedName>
        <fullName evidence="11">PIWIL1</fullName>
    </submittedName>
</protein>
<dbReference type="InterPro" id="IPR003165">
    <property type="entry name" value="Piwi"/>
</dbReference>
<dbReference type="SUPFAM" id="SSF53098">
    <property type="entry name" value="Ribonuclease H-like"/>
    <property type="match status" value="1"/>
</dbReference>
<keyword evidence="12" id="KW-1185">Reference proteome</keyword>
<dbReference type="GO" id="GO:0005737">
    <property type="term" value="C:cytoplasm"/>
    <property type="evidence" value="ECO:0007669"/>
    <property type="project" value="UniProtKB-SubCell"/>
</dbReference>
<evidence type="ECO:0000256" key="5">
    <source>
        <dbReference type="ARBA" id="ARBA00022884"/>
    </source>
</evidence>
<evidence type="ECO:0000256" key="3">
    <source>
        <dbReference type="ARBA" id="ARBA00022490"/>
    </source>
</evidence>
<name>A0A7J7J3Y6_BUGNE</name>
<feature type="compositionally biased region" description="Basic and acidic residues" evidence="8">
    <location>
        <begin position="97"/>
        <end position="122"/>
    </location>
</feature>
<evidence type="ECO:0000256" key="2">
    <source>
        <dbReference type="ARBA" id="ARBA00022473"/>
    </source>
</evidence>
<keyword evidence="4" id="KW-0221">Differentiation</keyword>
<evidence type="ECO:0000256" key="4">
    <source>
        <dbReference type="ARBA" id="ARBA00022782"/>
    </source>
</evidence>
<proteinExistence type="inferred from homology"/>
<dbReference type="GO" id="GO:0031047">
    <property type="term" value="P:regulatory ncRNA-mediated gene silencing"/>
    <property type="evidence" value="ECO:0007669"/>
    <property type="project" value="UniProtKB-KW"/>
</dbReference>
<organism evidence="11 12">
    <name type="scientific">Bugula neritina</name>
    <name type="common">Brown bryozoan</name>
    <name type="synonym">Sertularia neritina</name>
    <dbReference type="NCBI Taxonomy" id="10212"/>
    <lineage>
        <taxon>Eukaryota</taxon>
        <taxon>Metazoa</taxon>
        <taxon>Spiralia</taxon>
        <taxon>Lophotrochozoa</taxon>
        <taxon>Bryozoa</taxon>
        <taxon>Gymnolaemata</taxon>
        <taxon>Cheilostomatida</taxon>
        <taxon>Flustrina</taxon>
        <taxon>Buguloidea</taxon>
        <taxon>Bugulidae</taxon>
        <taxon>Bugula</taxon>
    </lineage>
</organism>
<keyword evidence="5" id="KW-0694">RNA-binding</keyword>
<keyword evidence="2" id="KW-0217">Developmental protein</keyword>
<dbReference type="SUPFAM" id="SSF101690">
    <property type="entry name" value="PAZ domain"/>
    <property type="match status" value="1"/>
</dbReference>
<evidence type="ECO:0000259" key="9">
    <source>
        <dbReference type="PROSITE" id="PS50821"/>
    </source>
</evidence>
<dbReference type="GO" id="GO:0030154">
    <property type="term" value="P:cell differentiation"/>
    <property type="evidence" value="ECO:0007669"/>
    <property type="project" value="UniProtKB-KW"/>
</dbReference>
<dbReference type="InterPro" id="IPR012337">
    <property type="entry name" value="RNaseH-like_sf"/>
</dbReference>
<dbReference type="AlphaFoldDB" id="A0A7J7J3Y6"/>
<dbReference type="InterPro" id="IPR003100">
    <property type="entry name" value="PAZ_dom"/>
</dbReference>
<dbReference type="InterPro" id="IPR036397">
    <property type="entry name" value="RNaseH_sf"/>
</dbReference>